<gene>
    <name evidence="5" type="ORF">LOTGIDRAFT_123269</name>
</gene>
<dbReference type="Pfam" id="PF24778">
    <property type="entry name" value="Ig-CFAP74_3rd"/>
    <property type="match status" value="1"/>
</dbReference>
<dbReference type="KEGG" id="lgi:LOTGIDRAFT_123269"/>
<dbReference type="OMA" id="TINEHAY"/>
<dbReference type="Gene3D" id="2.60.40.10">
    <property type="entry name" value="Immunoglobulins"/>
    <property type="match status" value="2"/>
</dbReference>
<organism evidence="5 6">
    <name type="scientific">Lottia gigantea</name>
    <name type="common">Giant owl limpet</name>
    <dbReference type="NCBI Taxonomy" id="225164"/>
    <lineage>
        <taxon>Eukaryota</taxon>
        <taxon>Metazoa</taxon>
        <taxon>Spiralia</taxon>
        <taxon>Lophotrochozoa</taxon>
        <taxon>Mollusca</taxon>
        <taxon>Gastropoda</taxon>
        <taxon>Patellogastropoda</taxon>
        <taxon>Lottioidea</taxon>
        <taxon>Lottiidae</taxon>
        <taxon>Lottia</taxon>
    </lineage>
</organism>
<dbReference type="PANTHER" id="PTHR22538">
    <property type="entry name" value="CILIA- AND FLAGELLA-ASSOCIATED PROTEIN 74"/>
    <property type="match status" value="1"/>
</dbReference>
<dbReference type="Pfam" id="PF24770">
    <property type="entry name" value="Ig-CFAP74_2"/>
    <property type="match status" value="1"/>
</dbReference>
<dbReference type="InterPro" id="IPR056310">
    <property type="entry name" value="Ig-CFAP74_4th"/>
</dbReference>
<feature type="region of interest" description="Disordered" evidence="1">
    <location>
        <begin position="487"/>
        <end position="507"/>
    </location>
</feature>
<dbReference type="EMBL" id="KB202408">
    <property type="protein sequence ID" value="ESO90475.1"/>
    <property type="molecule type" value="Genomic_DNA"/>
</dbReference>
<evidence type="ECO:0000259" key="3">
    <source>
        <dbReference type="Pfam" id="PF24778"/>
    </source>
</evidence>
<evidence type="ECO:0000256" key="1">
    <source>
        <dbReference type="SAM" id="MobiDB-lite"/>
    </source>
</evidence>
<feature type="domain" description="CFAP74 fourth Ig-like" evidence="4">
    <location>
        <begin position="709"/>
        <end position="803"/>
    </location>
</feature>
<dbReference type="PANTHER" id="PTHR22538:SF0">
    <property type="entry name" value="CILIA- AND FLAGELLA-ASSOCIATED PROTEIN 74"/>
    <property type="match status" value="1"/>
</dbReference>
<dbReference type="STRING" id="225164.V4A651"/>
<evidence type="ECO:0008006" key="7">
    <source>
        <dbReference type="Google" id="ProtNLM"/>
    </source>
</evidence>
<protein>
    <recommendedName>
        <fullName evidence="7">Abnormal spindle-like microcephaly-associated protein ASH domain-containing protein</fullName>
    </recommendedName>
</protein>
<keyword evidence="6" id="KW-1185">Reference proteome</keyword>
<dbReference type="RefSeq" id="XP_009058797.1">
    <property type="nucleotide sequence ID" value="XM_009060549.1"/>
</dbReference>
<accession>V4A651</accession>
<dbReference type="InterPro" id="IPR056306">
    <property type="entry name" value="Ig-CFAP74_2nd"/>
</dbReference>
<dbReference type="GeneID" id="20232220"/>
<proteinExistence type="predicted"/>
<dbReference type="Proteomes" id="UP000030746">
    <property type="component" value="Unassembled WGS sequence"/>
</dbReference>
<evidence type="ECO:0000313" key="5">
    <source>
        <dbReference type="EMBL" id="ESO90475.1"/>
    </source>
</evidence>
<feature type="domain" description="CFAP74 third Ig-like" evidence="3">
    <location>
        <begin position="591"/>
        <end position="703"/>
    </location>
</feature>
<dbReference type="Pfam" id="PF24771">
    <property type="entry name" value="Ig_CFAP74_1st"/>
    <property type="match status" value="1"/>
</dbReference>
<dbReference type="OrthoDB" id="6148085at2759"/>
<sequence>ENVKCEILFYFRQENEMMLEQRLRHQQAMEESRKSHQKASKYLNQTLAKLKSEKEENRSNYKNNMTRKIDMLLKLKKDIALNKENMKAVRSRDKALEKERNLQEEMEREKILKQGGNADEILLIKKRMNEFEKQKQKFVTDQKDKKSEIMKKVLREEARMEKRKREQSYLWIDSRSQKDKVSKSWRLLFCLYLTSIYSFLNAEVPLTNCNKSLSHLVSSMYQCVNTELSVFHSVDIPEDTVSLAKPEFDGLWDKHKPYHVPKDLDTQLKLPGSSKMEKEIMQKVLEKHREGITIKQVAAGREFTGCPFYSKPDIIHFKNFDIGEKYKKRVILTNVSYSVNYCKYVNITEKLKDFIKIDFDPPGQMSAGLTCEIFVTFKPMINEDLEGEVNFLSQTGPFSIPLKCTTKKCDVKIDTTLVDFGVTVIGEMLKRSVTLTNKGAMATKFDFFKLYNYQYSAFIDLEKIIETSPDVASLAVGEVTASGVVKEGEELSSPAVPDTEDDLKPPEPGLSTINPLVSFRTSRNSEKTIYGMKVGSVVSGEIKEFSSVKLEIFWQPTIPGPVDTEFLISFSDPLSEGISVRSVAKAIDVPVWVERPTIDVKICMFNRLYQDTIVVNNRATTALRLKFEICKELENHLELLPKTGYIQAQAQFSAQLKFLPRPSLFEESCKYFDKETGVLEAPMTIRVADQTQPVMFMLVAVVTNSDIEFDIKDIDFGNASIYESVKTSVKMTNKSILPQDFGFLGLPEYVEVQPNDGFGTLLPLETIDLDVIFSPKKARDYKFELTCKSMINRDFKIQCKGVGVHPPLELSHQVLHFAATSLYDVSSTAFHVINSHTSNNEYTHPVPRIGKGEIAPVGPTSFEFVTPPDCPLTISPSKCRIQVRFSPTLKEEIIRKEAVKMATKQMEADAQREYEEALKKEKELQEQAQVS</sequence>
<feature type="non-terminal residue" evidence="5">
    <location>
        <position position="1"/>
    </location>
</feature>
<reference evidence="5 6" key="1">
    <citation type="journal article" date="2013" name="Nature">
        <title>Insights into bilaterian evolution from three spiralian genomes.</title>
        <authorList>
            <person name="Simakov O."/>
            <person name="Marletaz F."/>
            <person name="Cho S.J."/>
            <person name="Edsinger-Gonzales E."/>
            <person name="Havlak P."/>
            <person name="Hellsten U."/>
            <person name="Kuo D.H."/>
            <person name="Larsson T."/>
            <person name="Lv J."/>
            <person name="Arendt D."/>
            <person name="Savage R."/>
            <person name="Osoegawa K."/>
            <person name="de Jong P."/>
            <person name="Grimwood J."/>
            <person name="Chapman J.A."/>
            <person name="Shapiro H."/>
            <person name="Aerts A."/>
            <person name="Otillar R.P."/>
            <person name="Terry A.Y."/>
            <person name="Boore J.L."/>
            <person name="Grigoriev I.V."/>
            <person name="Lindberg D.R."/>
            <person name="Seaver E.C."/>
            <person name="Weisblat D.A."/>
            <person name="Putnam N.H."/>
            <person name="Rokhsar D.S."/>
        </authorList>
    </citation>
    <scope>NUCLEOTIDE SEQUENCE [LARGE SCALE GENOMIC DNA]</scope>
</reference>
<evidence type="ECO:0000313" key="6">
    <source>
        <dbReference type="Proteomes" id="UP000030746"/>
    </source>
</evidence>
<dbReference type="InterPro" id="IPR013783">
    <property type="entry name" value="Ig-like_fold"/>
</dbReference>
<feature type="domain" description="CFAP74 second Ig-like" evidence="2">
    <location>
        <begin position="413"/>
        <end position="589"/>
    </location>
</feature>
<dbReference type="InterPro" id="IPR056307">
    <property type="entry name" value="Ig-CFAP74_3rd"/>
</dbReference>
<dbReference type="AlphaFoldDB" id="V4A651"/>
<name>V4A651_LOTGI</name>
<dbReference type="Pfam" id="PF24798">
    <property type="entry name" value="Ig-CFAP74_4th"/>
    <property type="match status" value="1"/>
</dbReference>
<evidence type="ECO:0000259" key="2">
    <source>
        <dbReference type="Pfam" id="PF24770"/>
    </source>
</evidence>
<dbReference type="HOGENOM" id="CLU_016156_0_0_1"/>
<dbReference type="CTD" id="20232220"/>
<evidence type="ECO:0000259" key="4">
    <source>
        <dbReference type="Pfam" id="PF24798"/>
    </source>
</evidence>